<sequence>MTALSVLEWVIVLLAALASVELIVRLPIGRLARRLASVPRHVLRTLHSSSRSDELKQRLLLFHARVLIGASASLAVLILLGFLPLLAAFYGLGGDVAQASVIAVDAAVLAVLTTAAVLYLVLRRRWYG</sequence>
<evidence type="ECO:0000313" key="2">
    <source>
        <dbReference type="EMBL" id="TVO64306.1"/>
    </source>
</evidence>
<accession>A0A557RGN3</accession>
<comment type="caution">
    <text evidence="2">The sequence shown here is derived from an EMBL/GenBank/DDBJ whole genome shotgun (WGS) entry which is preliminary data.</text>
</comment>
<name>A0A557RGN3_9GAMM</name>
<evidence type="ECO:0000313" key="3">
    <source>
        <dbReference type="Proteomes" id="UP000316688"/>
    </source>
</evidence>
<keyword evidence="3" id="KW-1185">Reference proteome</keyword>
<dbReference type="RefSeq" id="WP_144347933.1">
    <property type="nucleotide sequence ID" value="NZ_VMKP01000003.1"/>
</dbReference>
<gene>
    <name evidence="2" type="ORF">FPL11_06460</name>
</gene>
<dbReference type="AlphaFoldDB" id="A0A557RGN3"/>
<dbReference type="Proteomes" id="UP000316688">
    <property type="component" value="Unassembled WGS sequence"/>
</dbReference>
<evidence type="ECO:0000256" key="1">
    <source>
        <dbReference type="SAM" id="Phobius"/>
    </source>
</evidence>
<feature type="transmembrane region" description="Helical" evidence="1">
    <location>
        <begin position="66"/>
        <end position="90"/>
    </location>
</feature>
<keyword evidence="1" id="KW-0812">Transmembrane</keyword>
<keyword evidence="1" id="KW-0472">Membrane</keyword>
<reference evidence="2 3" key="1">
    <citation type="submission" date="2019-07" db="EMBL/GenBank/DDBJ databases">
        <title>Reclasification of Spiribacter aquaticus.</title>
        <authorList>
            <person name="Leon M.J."/>
            <person name="Sanchez-Porro C."/>
            <person name="Ventosa A."/>
        </authorList>
    </citation>
    <scope>NUCLEOTIDE SEQUENCE [LARGE SCALE GENOMIC DNA]</scope>
    <source>
        <strain evidence="2 3">SP30</strain>
    </source>
</reference>
<feature type="transmembrane region" description="Helical" evidence="1">
    <location>
        <begin position="6"/>
        <end position="24"/>
    </location>
</feature>
<feature type="transmembrane region" description="Helical" evidence="1">
    <location>
        <begin position="96"/>
        <end position="122"/>
    </location>
</feature>
<organism evidence="2 3">
    <name type="scientific">Spiribacter aquaticus</name>
    <dbReference type="NCBI Taxonomy" id="1935996"/>
    <lineage>
        <taxon>Bacteria</taxon>
        <taxon>Pseudomonadati</taxon>
        <taxon>Pseudomonadota</taxon>
        <taxon>Gammaproteobacteria</taxon>
        <taxon>Chromatiales</taxon>
        <taxon>Ectothiorhodospiraceae</taxon>
        <taxon>Spiribacter</taxon>
    </lineage>
</organism>
<dbReference type="EMBL" id="VMKP01000003">
    <property type="protein sequence ID" value="TVO64306.1"/>
    <property type="molecule type" value="Genomic_DNA"/>
</dbReference>
<proteinExistence type="predicted"/>
<protein>
    <submittedName>
        <fullName evidence="2">Uncharacterized protein</fullName>
    </submittedName>
</protein>
<keyword evidence="1" id="KW-1133">Transmembrane helix</keyword>